<evidence type="ECO:0000256" key="9">
    <source>
        <dbReference type="RuleBase" id="RU000461"/>
    </source>
</evidence>
<dbReference type="OrthoDB" id="3945418at2759"/>
<dbReference type="AlphaFoldDB" id="A0A9Q0NB17"/>
<dbReference type="GO" id="GO:0016705">
    <property type="term" value="F:oxidoreductase activity, acting on paired donors, with incorporation or reduction of molecular oxygen"/>
    <property type="evidence" value="ECO:0007669"/>
    <property type="project" value="InterPro"/>
</dbReference>
<keyword evidence="3 8" id="KW-0349">Heme</keyword>
<accession>A0A9Q0NB17</accession>
<evidence type="ECO:0000256" key="5">
    <source>
        <dbReference type="ARBA" id="ARBA00023002"/>
    </source>
</evidence>
<evidence type="ECO:0000313" key="10">
    <source>
        <dbReference type="EMBL" id="KAJ6647040.1"/>
    </source>
</evidence>
<keyword evidence="7 9" id="KW-0503">Monooxygenase</keyword>
<sequence length="234" mass="26144">LSKKHIDAAIERLGDQSERDESHEESVLQKILQVDKDYAVIMALDMLLAGIDTTASAASCLLYNLAMNQKAQDKLREEIMTLLPNANAPLTPESLNSLPYMRACLKESLRTTPIIAGNVRCAGRDLVLQGYQVPKGTDCVMGSVTLLKDDNFVERPNDFIPERFLKEAQPGCPNAKDIHPFLMLPFGFGSRSCIGRRFAEMEIDVLTIRILRQFKIEWNYGPMQFANGLVITPS</sequence>
<evidence type="ECO:0000256" key="8">
    <source>
        <dbReference type="PIRSR" id="PIRSR602401-1"/>
    </source>
</evidence>
<dbReference type="InterPro" id="IPR017972">
    <property type="entry name" value="Cyt_P450_CS"/>
</dbReference>
<protein>
    <submittedName>
        <fullName evidence="10">Cytochrome P450 CYP12A2</fullName>
    </submittedName>
</protein>
<dbReference type="GO" id="GO:0005506">
    <property type="term" value="F:iron ion binding"/>
    <property type="evidence" value="ECO:0007669"/>
    <property type="project" value="InterPro"/>
</dbReference>
<dbReference type="GO" id="GO:0020037">
    <property type="term" value="F:heme binding"/>
    <property type="evidence" value="ECO:0007669"/>
    <property type="project" value="InterPro"/>
</dbReference>
<dbReference type="PRINTS" id="PR00385">
    <property type="entry name" value="P450"/>
</dbReference>
<evidence type="ECO:0000313" key="11">
    <source>
        <dbReference type="Proteomes" id="UP001151699"/>
    </source>
</evidence>
<dbReference type="PANTHER" id="PTHR24279:SF120">
    <property type="entry name" value="CYTOCHROME P450"/>
    <property type="match status" value="1"/>
</dbReference>
<dbReference type="EMBL" id="WJQU01000001">
    <property type="protein sequence ID" value="KAJ6647040.1"/>
    <property type="molecule type" value="Genomic_DNA"/>
</dbReference>
<keyword evidence="4 8" id="KW-0479">Metal-binding</keyword>
<dbReference type="PANTHER" id="PTHR24279">
    <property type="entry name" value="CYTOCHROME P450"/>
    <property type="match status" value="1"/>
</dbReference>
<dbReference type="Pfam" id="PF00067">
    <property type="entry name" value="p450"/>
    <property type="match status" value="1"/>
</dbReference>
<reference evidence="10" key="1">
    <citation type="submission" date="2022-07" db="EMBL/GenBank/DDBJ databases">
        <authorList>
            <person name="Trinca V."/>
            <person name="Uliana J.V.C."/>
            <person name="Torres T.T."/>
            <person name="Ward R.J."/>
            <person name="Monesi N."/>
        </authorList>
    </citation>
    <scope>NUCLEOTIDE SEQUENCE</scope>
    <source>
        <strain evidence="10">HSMRA1968</strain>
        <tissue evidence="10">Whole embryos</tissue>
    </source>
</reference>
<evidence type="ECO:0000256" key="7">
    <source>
        <dbReference type="ARBA" id="ARBA00023033"/>
    </source>
</evidence>
<dbReference type="GO" id="GO:0004497">
    <property type="term" value="F:monooxygenase activity"/>
    <property type="evidence" value="ECO:0007669"/>
    <property type="project" value="UniProtKB-KW"/>
</dbReference>
<feature type="binding site" description="axial binding residue" evidence="8">
    <location>
        <position position="193"/>
    </location>
    <ligand>
        <name>heme</name>
        <dbReference type="ChEBI" id="CHEBI:30413"/>
    </ligand>
    <ligandPart>
        <name>Fe</name>
        <dbReference type="ChEBI" id="CHEBI:18248"/>
    </ligandPart>
</feature>
<evidence type="ECO:0000256" key="2">
    <source>
        <dbReference type="ARBA" id="ARBA00010617"/>
    </source>
</evidence>
<evidence type="ECO:0000256" key="4">
    <source>
        <dbReference type="ARBA" id="ARBA00022723"/>
    </source>
</evidence>
<gene>
    <name evidence="10" type="primary">CYP12A2</name>
    <name evidence="10" type="ORF">Bhyg_02258</name>
</gene>
<keyword evidence="6 8" id="KW-0408">Iron</keyword>
<keyword evidence="11" id="KW-1185">Reference proteome</keyword>
<dbReference type="InterPro" id="IPR001128">
    <property type="entry name" value="Cyt_P450"/>
</dbReference>
<name>A0A9Q0NB17_9DIPT</name>
<dbReference type="PROSITE" id="PS00086">
    <property type="entry name" value="CYTOCHROME_P450"/>
    <property type="match status" value="1"/>
</dbReference>
<dbReference type="PRINTS" id="PR00463">
    <property type="entry name" value="EP450I"/>
</dbReference>
<dbReference type="InterPro" id="IPR050479">
    <property type="entry name" value="CYP11_CYP27_families"/>
</dbReference>
<evidence type="ECO:0000256" key="6">
    <source>
        <dbReference type="ARBA" id="ARBA00023004"/>
    </source>
</evidence>
<dbReference type="InterPro" id="IPR002401">
    <property type="entry name" value="Cyt_P450_E_grp-I"/>
</dbReference>
<dbReference type="SUPFAM" id="SSF48264">
    <property type="entry name" value="Cytochrome P450"/>
    <property type="match status" value="1"/>
</dbReference>
<evidence type="ECO:0000256" key="3">
    <source>
        <dbReference type="ARBA" id="ARBA00022617"/>
    </source>
</evidence>
<organism evidence="10 11">
    <name type="scientific">Pseudolycoriella hygida</name>
    <dbReference type="NCBI Taxonomy" id="35572"/>
    <lineage>
        <taxon>Eukaryota</taxon>
        <taxon>Metazoa</taxon>
        <taxon>Ecdysozoa</taxon>
        <taxon>Arthropoda</taxon>
        <taxon>Hexapoda</taxon>
        <taxon>Insecta</taxon>
        <taxon>Pterygota</taxon>
        <taxon>Neoptera</taxon>
        <taxon>Endopterygota</taxon>
        <taxon>Diptera</taxon>
        <taxon>Nematocera</taxon>
        <taxon>Sciaroidea</taxon>
        <taxon>Sciaridae</taxon>
        <taxon>Pseudolycoriella</taxon>
    </lineage>
</organism>
<feature type="non-terminal residue" evidence="10">
    <location>
        <position position="234"/>
    </location>
</feature>
<keyword evidence="5 9" id="KW-0560">Oxidoreductase</keyword>
<feature type="non-terminal residue" evidence="10">
    <location>
        <position position="1"/>
    </location>
</feature>
<dbReference type="InterPro" id="IPR036396">
    <property type="entry name" value="Cyt_P450_sf"/>
</dbReference>
<comment type="cofactor">
    <cofactor evidence="1 8">
        <name>heme</name>
        <dbReference type="ChEBI" id="CHEBI:30413"/>
    </cofactor>
</comment>
<dbReference type="Gene3D" id="1.10.630.10">
    <property type="entry name" value="Cytochrome P450"/>
    <property type="match status" value="1"/>
</dbReference>
<proteinExistence type="inferred from homology"/>
<comment type="caution">
    <text evidence="10">The sequence shown here is derived from an EMBL/GenBank/DDBJ whole genome shotgun (WGS) entry which is preliminary data.</text>
</comment>
<dbReference type="Proteomes" id="UP001151699">
    <property type="component" value="Chromosome A"/>
</dbReference>
<evidence type="ECO:0000256" key="1">
    <source>
        <dbReference type="ARBA" id="ARBA00001971"/>
    </source>
</evidence>
<comment type="similarity">
    <text evidence="2 9">Belongs to the cytochrome P450 family.</text>
</comment>